<dbReference type="Proteomes" id="UP000480684">
    <property type="component" value="Unassembled WGS sequence"/>
</dbReference>
<evidence type="ECO:0000313" key="1">
    <source>
        <dbReference type="EMBL" id="NFV78699.1"/>
    </source>
</evidence>
<accession>A0A7C9QRX7</accession>
<dbReference type="EMBL" id="JAAIYP010000004">
    <property type="protein sequence ID" value="NFV78699.1"/>
    <property type="molecule type" value="Genomic_DNA"/>
</dbReference>
<proteinExistence type="predicted"/>
<sequence length="369" mass="41339">MAVPTLPPPVDIDNDTKKAIIDGLKKVLACLQKNGLADEGLTYQDLISHPDVLEDFIGQFTANRPLCDDIVKAKDGQPVRDDDQMLVCNVSLHQVQQLLIRTCAKKVFEADKSAHTVTETVTKKALFGLIKKTEQVEVTRVGNDPVEERKLRELYRYLAFAWQLPLLSAYREHLTYQQIIEIGDDVLALATPEAIATVGKFDPATLKKVKAAAGPDFTDILVNRPQAIAGVAVWNRDMYEFYRKMLGDAAWAFFAREKDFFNVVASLDKPVARVYGDVLSFISSESLAEIQRLNIDKSEVLVTSLRMAFGNRLPLVLGHPNFAKDILRKVVDNLLHMSQEKDKLMASFSLTCKAMVPTVNEWLAKQPRP</sequence>
<reference evidence="1 2" key="1">
    <citation type="submission" date="2020-02" db="EMBL/GenBank/DDBJ databases">
        <authorList>
            <person name="Dziuba M."/>
            <person name="Kuznetsov B."/>
            <person name="Mardanov A."/>
            <person name="Ravin N."/>
            <person name="Grouzdev D."/>
        </authorList>
    </citation>
    <scope>NUCLEOTIDE SEQUENCE [LARGE SCALE GENOMIC DNA]</scope>
    <source>
        <strain evidence="1 2">SpK</strain>
    </source>
</reference>
<dbReference type="AlphaFoldDB" id="A0A7C9QRX7"/>
<comment type="caution">
    <text evidence="1">The sequence shown here is derived from an EMBL/GenBank/DDBJ whole genome shotgun (WGS) entry which is preliminary data.</text>
</comment>
<gene>
    <name evidence="1" type="ORF">G4223_01030</name>
</gene>
<dbReference type="RefSeq" id="WP_163673869.1">
    <property type="nucleotide sequence ID" value="NZ_JAAIYP010000004.1"/>
</dbReference>
<name>A0A7C9QRX7_9PROT</name>
<keyword evidence="2" id="KW-1185">Reference proteome</keyword>
<evidence type="ECO:0000313" key="2">
    <source>
        <dbReference type="Proteomes" id="UP000480684"/>
    </source>
</evidence>
<organism evidence="1 2">
    <name type="scientific">Magnetospirillum aberrantis SpK</name>
    <dbReference type="NCBI Taxonomy" id="908842"/>
    <lineage>
        <taxon>Bacteria</taxon>
        <taxon>Pseudomonadati</taxon>
        <taxon>Pseudomonadota</taxon>
        <taxon>Alphaproteobacteria</taxon>
        <taxon>Rhodospirillales</taxon>
        <taxon>Rhodospirillaceae</taxon>
        <taxon>Magnetospirillum</taxon>
    </lineage>
</organism>
<protein>
    <submittedName>
        <fullName evidence="1">Uncharacterized protein</fullName>
    </submittedName>
</protein>